<protein>
    <submittedName>
        <fullName evidence="1">Uncharacterized protein</fullName>
    </submittedName>
</protein>
<dbReference type="EMBL" id="GBXM01042154">
    <property type="protein sequence ID" value="JAH66423.1"/>
    <property type="molecule type" value="Transcribed_RNA"/>
</dbReference>
<reference evidence="1" key="2">
    <citation type="journal article" date="2015" name="Fish Shellfish Immunol.">
        <title>Early steps in the European eel (Anguilla anguilla)-Vibrio vulnificus interaction in the gills: Role of the RtxA13 toxin.</title>
        <authorList>
            <person name="Callol A."/>
            <person name="Pajuelo D."/>
            <person name="Ebbesson L."/>
            <person name="Teles M."/>
            <person name="MacKenzie S."/>
            <person name="Amaro C."/>
        </authorList>
    </citation>
    <scope>NUCLEOTIDE SEQUENCE</scope>
</reference>
<sequence>MQKHKVKSFRLGDAPETSGVPWVTTANLQIRWKARFLS</sequence>
<organism evidence="1">
    <name type="scientific">Anguilla anguilla</name>
    <name type="common">European freshwater eel</name>
    <name type="synonym">Muraena anguilla</name>
    <dbReference type="NCBI Taxonomy" id="7936"/>
    <lineage>
        <taxon>Eukaryota</taxon>
        <taxon>Metazoa</taxon>
        <taxon>Chordata</taxon>
        <taxon>Craniata</taxon>
        <taxon>Vertebrata</taxon>
        <taxon>Euteleostomi</taxon>
        <taxon>Actinopterygii</taxon>
        <taxon>Neopterygii</taxon>
        <taxon>Teleostei</taxon>
        <taxon>Anguilliformes</taxon>
        <taxon>Anguillidae</taxon>
        <taxon>Anguilla</taxon>
    </lineage>
</organism>
<reference evidence="1" key="1">
    <citation type="submission" date="2014-11" db="EMBL/GenBank/DDBJ databases">
        <authorList>
            <person name="Amaro Gonzalez C."/>
        </authorList>
    </citation>
    <scope>NUCLEOTIDE SEQUENCE</scope>
</reference>
<proteinExistence type="predicted"/>
<accession>A0A0E9UN90</accession>
<dbReference type="AlphaFoldDB" id="A0A0E9UN90"/>
<evidence type="ECO:0000313" key="1">
    <source>
        <dbReference type="EMBL" id="JAH66423.1"/>
    </source>
</evidence>
<name>A0A0E9UN90_ANGAN</name>